<dbReference type="Proteomes" id="UP001549106">
    <property type="component" value="Unassembled WGS sequence"/>
</dbReference>
<proteinExistence type="inferred from homology"/>
<dbReference type="InterPro" id="IPR029062">
    <property type="entry name" value="Class_I_gatase-like"/>
</dbReference>
<comment type="caution">
    <text evidence="5">The sequence shown here is derived from an EMBL/GenBank/DDBJ whole genome shotgun (WGS) entry which is preliminary data.</text>
</comment>
<dbReference type="InterPro" id="IPR005320">
    <property type="entry name" value="Peptidase_S51"/>
</dbReference>
<name>A0ABV2M7Q9_9FIRM</name>
<reference evidence="5 6" key="1">
    <citation type="submission" date="2024-06" db="EMBL/GenBank/DDBJ databases">
        <title>Genomic Encyclopedia of Type Strains, Phase IV (KMG-IV): sequencing the most valuable type-strain genomes for metagenomic binning, comparative biology and taxonomic classification.</title>
        <authorList>
            <person name="Goeker M."/>
        </authorList>
    </citation>
    <scope>NUCLEOTIDE SEQUENCE [LARGE SCALE GENOMIC DNA]</scope>
    <source>
        <strain evidence="5 6">DSM 29492</strain>
    </source>
</reference>
<keyword evidence="6" id="KW-1185">Reference proteome</keyword>
<organism evidence="5 6">
    <name type="scientific">Blautia caecimuris</name>
    <dbReference type="NCBI Taxonomy" id="1796615"/>
    <lineage>
        <taxon>Bacteria</taxon>
        <taxon>Bacillati</taxon>
        <taxon>Bacillota</taxon>
        <taxon>Clostridia</taxon>
        <taxon>Lachnospirales</taxon>
        <taxon>Lachnospiraceae</taxon>
        <taxon>Blautia</taxon>
    </lineage>
</organism>
<dbReference type="Pfam" id="PF03575">
    <property type="entry name" value="Peptidase_S51"/>
    <property type="match status" value="1"/>
</dbReference>
<dbReference type="SUPFAM" id="SSF52317">
    <property type="entry name" value="Class I glutamine amidotransferase-like"/>
    <property type="match status" value="1"/>
</dbReference>
<dbReference type="EMBL" id="JBEPMJ010000058">
    <property type="protein sequence ID" value="MET3752514.1"/>
    <property type="molecule type" value="Genomic_DNA"/>
</dbReference>
<keyword evidence="3" id="KW-0378">Hydrolase</keyword>
<protein>
    <recommendedName>
        <fullName evidence="7">Peptidase</fullName>
    </recommendedName>
</protein>
<evidence type="ECO:0000256" key="3">
    <source>
        <dbReference type="ARBA" id="ARBA00022801"/>
    </source>
</evidence>
<sequence length="204" mass="22347">MRTLFLSSSGLNESTTKLFWECIGKEPQNTKVIFVPSAAIENDAAREGIVICLERLMSMGIPISNIFLYDLALLLSDGYKRTYSSYVDDIPTQIRLMNVEELSQYDTIVFCGGNASVLLNEVNRTGFSKPLKQAIENGLVYLGISAGSMIAAGNFADGLGYLTNPLIPHVEIGNPCGEITNNDSIKLSDGQIVWIQGERQEIIC</sequence>
<accession>A0ABV2M7Q9</accession>
<keyword evidence="2" id="KW-0645">Protease</keyword>
<dbReference type="RefSeq" id="WP_257465756.1">
    <property type="nucleotide sequence ID" value="NZ_BAABXP010000002.1"/>
</dbReference>
<evidence type="ECO:0000256" key="4">
    <source>
        <dbReference type="ARBA" id="ARBA00022825"/>
    </source>
</evidence>
<keyword evidence="4" id="KW-0720">Serine protease</keyword>
<comment type="similarity">
    <text evidence="1">Belongs to the peptidase S51 family.</text>
</comment>
<evidence type="ECO:0000256" key="1">
    <source>
        <dbReference type="ARBA" id="ARBA00006534"/>
    </source>
</evidence>
<dbReference type="Gene3D" id="3.40.50.880">
    <property type="match status" value="1"/>
</dbReference>
<evidence type="ECO:0000313" key="6">
    <source>
        <dbReference type="Proteomes" id="UP001549106"/>
    </source>
</evidence>
<evidence type="ECO:0008006" key="7">
    <source>
        <dbReference type="Google" id="ProtNLM"/>
    </source>
</evidence>
<gene>
    <name evidence="5" type="ORF">ABID24_003788</name>
</gene>
<evidence type="ECO:0000313" key="5">
    <source>
        <dbReference type="EMBL" id="MET3752514.1"/>
    </source>
</evidence>
<evidence type="ECO:0000256" key="2">
    <source>
        <dbReference type="ARBA" id="ARBA00022670"/>
    </source>
</evidence>